<evidence type="ECO:0000256" key="4">
    <source>
        <dbReference type="ARBA" id="ARBA00022692"/>
    </source>
</evidence>
<dbReference type="STRING" id="1314781.A0A165M3K8"/>
<evidence type="ECO:0008006" key="12">
    <source>
        <dbReference type="Google" id="ProtNLM"/>
    </source>
</evidence>
<evidence type="ECO:0000313" key="10">
    <source>
        <dbReference type="EMBL" id="KZV98717.1"/>
    </source>
</evidence>
<evidence type="ECO:0000256" key="2">
    <source>
        <dbReference type="ARBA" id="ARBA00008160"/>
    </source>
</evidence>
<feature type="transmembrane region" description="Helical" evidence="9">
    <location>
        <begin position="97"/>
        <end position="118"/>
    </location>
</feature>
<keyword evidence="7" id="KW-0333">Golgi apparatus</keyword>
<dbReference type="PANTHER" id="PTHR12952">
    <property type="entry name" value="SYS1"/>
    <property type="match status" value="1"/>
</dbReference>
<dbReference type="Pfam" id="PF09801">
    <property type="entry name" value="SYS1"/>
    <property type="match status" value="1"/>
</dbReference>
<keyword evidence="3" id="KW-0813">Transport</keyword>
<dbReference type="GO" id="GO:0043001">
    <property type="term" value="P:Golgi to plasma membrane protein transport"/>
    <property type="evidence" value="ECO:0007669"/>
    <property type="project" value="TreeGrafter"/>
</dbReference>
<accession>A0A165M3K8</accession>
<dbReference type="GO" id="GO:0000139">
    <property type="term" value="C:Golgi membrane"/>
    <property type="evidence" value="ECO:0007669"/>
    <property type="project" value="UniProtKB-SubCell"/>
</dbReference>
<dbReference type="GO" id="GO:0034067">
    <property type="term" value="P:protein localization to Golgi apparatus"/>
    <property type="evidence" value="ECO:0007669"/>
    <property type="project" value="TreeGrafter"/>
</dbReference>
<evidence type="ECO:0000256" key="3">
    <source>
        <dbReference type="ARBA" id="ARBA00022448"/>
    </source>
</evidence>
<dbReference type="InParanoid" id="A0A165M3K8"/>
<evidence type="ECO:0000256" key="7">
    <source>
        <dbReference type="ARBA" id="ARBA00023034"/>
    </source>
</evidence>
<comment type="subcellular location">
    <subcellularLocation>
        <location evidence="1">Golgi apparatus membrane</location>
        <topology evidence="1">Multi-pass membrane protein</topology>
    </subcellularLocation>
</comment>
<evidence type="ECO:0000256" key="5">
    <source>
        <dbReference type="ARBA" id="ARBA00022927"/>
    </source>
</evidence>
<organism evidence="10 11">
    <name type="scientific">Exidia glandulosa HHB12029</name>
    <dbReference type="NCBI Taxonomy" id="1314781"/>
    <lineage>
        <taxon>Eukaryota</taxon>
        <taxon>Fungi</taxon>
        <taxon>Dikarya</taxon>
        <taxon>Basidiomycota</taxon>
        <taxon>Agaricomycotina</taxon>
        <taxon>Agaricomycetes</taxon>
        <taxon>Auriculariales</taxon>
        <taxon>Exidiaceae</taxon>
        <taxon>Exidia</taxon>
    </lineage>
</organism>
<dbReference type="GO" id="GO:0006895">
    <property type="term" value="P:Golgi to endosome transport"/>
    <property type="evidence" value="ECO:0007669"/>
    <property type="project" value="TreeGrafter"/>
</dbReference>
<keyword evidence="4 9" id="KW-0812">Transmembrane</keyword>
<sequence>MSTGAALRAGGWDPVLLVSQIILLQTVHYLALSILTPFAAGGVPAVGLVMDWRELAGATVGDAAHGGGTAYAGGKALGTTGGVQVVGSAQDAPGAHAWGLAACWMIAALVDVWVIYVFVRRPRLVLDFALTLAGAHLVLTTYYAGSLPHGLFTWLTYGAFCGATVILGEQACVRREMDEGIRIVSNNAEDVELGALPAHEAA</sequence>
<feature type="transmembrane region" description="Helical" evidence="9">
    <location>
        <begin position="125"/>
        <end position="145"/>
    </location>
</feature>
<comment type="similarity">
    <text evidence="2">Belongs to the SYS1 family.</text>
</comment>
<gene>
    <name evidence="10" type="ORF">EXIGLDRAFT_831945</name>
</gene>
<feature type="transmembrane region" description="Helical" evidence="9">
    <location>
        <begin position="151"/>
        <end position="168"/>
    </location>
</feature>
<dbReference type="GO" id="GO:0005802">
    <property type="term" value="C:trans-Golgi network"/>
    <property type="evidence" value="ECO:0007669"/>
    <property type="project" value="TreeGrafter"/>
</dbReference>
<name>A0A165M3K8_EXIGL</name>
<dbReference type="InterPro" id="IPR019185">
    <property type="entry name" value="Integral_membrane_SYS1-rel"/>
</dbReference>
<dbReference type="PANTHER" id="PTHR12952:SF0">
    <property type="entry name" value="PROTEIN SYS1 HOMOLOG"/>
    <property type="match status" value="1"/>
</dbReference>
<dbReference type="Proteomes" id="UP000077266">
    <property type="component" value="Unassembled WGS sequence"/>
</dbReference>
<dbReference type="OrthoDB" id="542931at2759"/>
<evidence type="ECO:0000256" key="9">
    <source>
        <dbReference type="SAM" id="Phobius"/>
    </source>
</evidence>
<keyword evidence="5" id="KW-0653">Protein transport</keyword>
<evidence type="ECO:0000256" key="1">
    <source>
        <dbReference type="ARBA" id="ARBA00004653"/>
    </source>
</evidence>
<dbReference type="EMBL" id="KV425915">
    <property type="protein sequence ID" value="KZV98717.1"/>
    <property type="molecule type" value="Genomic_DNA"/>
</dbReference>
<dbReference type="AlphaFoldDB" id="A0A165M3K8"/>
<evidence type="ECO:0000256" key="8">
    <source>
        <dbReference type="ARBA" id="ARBA00023136"/>
    </source>
</evidence>
<keyword evidence="8 9" id="KW-0472">Membrane</keyword>
<reference evidence="10 11" key="1">
    <citation type="journal article" date="2016" name="Mol. Biol. Evol.">
        <title>Comparative Genomics of Early-Diverging Mushroom-Forming Fungi Provides Insights into the Origins of Lignocellulose Decay Capabilities.</title>
        <authorList>
            <person name="Nagy L.G."/>
            <person name="Riley R."/>
            <person name="Tritt A."/>
            <person name="Adam C."/>
            <person name="Daum C."/>
            <person name="Floudas D."/>
            <person name="Sun H."/>
            <person name="Yadav J.S."/>
            <person name="Pangilinan J."/>
            <person name="Larsson K.H."/>
            <person name="Matsuura K."/>
            <person name="Barry K."/>
            <person name="Labutti K."/>
            <person name="Kuo R."/>
            <person name="Ohm R.A."/>
            <person name="Bhattacharya S.S."/>
            <person name="Shirouzu T."/>
            <person name="Yoshinaga Y."/>
            <person name="Martin F.M."/>
            <person name="Grigoriev I.V."/>
            <person name="Hibbett D.S."/>
        </authorList>
    </citation>
    <scope>NUCLEOTIDE SEQUENCE [LARGE SCALE GENOMIC DNA]</scope>
    <source>
        <strain evidence="10 11">HHB12029</strain>
    </source>
</reference>
<dbReference type="GO" id="GO:0005829">
    <property type="term" value="C:cytosol"/>
    <property type="evidence" value="ECO:0007669"/>
    <property type="project" value="GOC"/>
</dbReference>
<keyword evidence="11" id="KW-1185">Reference proteome</keyword>
<protein>
    <recommendedName>
        <fullName evidence="12">Integral membrane protein</fullName>
    </recommendedName>
</protein>
<keyword evidence="6 9" id="KW-1133">Transmembrane helix</keyword>
<proteinExistence type="inferred from homology"/>
<evidence type="ECO:0000256" key="6">
    <source>
        <dbReference type="ARBA" id="ARBA00022989"/>
    </source>
</evidence>
<feature type="transmembrane region" description="Helical" evidence="9">
    <location>
        <begin position="29"/>
        <end position="50"/>
    </location>
</feature>
<evidence type="ECO:0000313" key="11">
    <source>
        <dbReference type="Proteomes" id="UP000077266"/>
    </source>
</evidence>